<feature type="region of interest" description="Disordered" evidence="1">
    <location>
        <begin position="201"/>
        <end position="223"/>
    </location>
</feature>
<sequence>MHLGKLLRATTNRRVRLVRSQQEVQHDLVEASRILQLRSVACLRYHLQPSGPVQSPLNRKRLLHREQLVVVSPYNQHFLRYWRHLELLCPDRNPLQQMDKPLPVLREEFLDEVTEQEVRRHQPRRRAAGGQLQELPQRGGLGGEEDLVHAAPPFAGALQERPVVGSRLEQVGAGDHHGADPGGPRLAGQPVRHEPAVAGARHGHAPALHPGQRAQQRHQHRGLRRLRRRRRRLGRVRAAAEAQEVGDDDVEVARERPHLAAPLPVGPGAEAVDQQERRELRLPMRSPVLDGAGCSGAAVGVRERDGVLVEAGAQALAAGEVVEHRHQAQAGPHGSGSGW</sequence>
<feature type="region of interest" description="Disordered" evidence="1">
    <location>
        <begin position="171"/>
        <end position="190"/>
    </location>
</feature>
<dbReference type="AlphaFoldDB" id="C0PAP9"/>
<evidence type="ECO:0000313" key="2">
    <source>
        <dbReference type="EMBL" id="ACN31244.1"/>
    </source>
</evidence>
<organism evidence="2">
    <name type="scientific">Zea mays</name>
    <name type="common">Maize</name>
    <dbReference type="NCBI Taxonomy" id="4577"/>
    <lineage>
        <taxon>Eukaryota</taxon>
        <taxon>Viridiplantae</taxon>
        <taxon>Streptophyta</taxon>
        <taxon>Embryophyta</taxon>
        <taxon>Tracheophyta</taxon>
        <taxon>Spermatophyta</taxon>
        <taxon>Magnoliopsida</taxon>
        <taxon>Liliopsida</taxon>
        <taxon>Poales</taxon>
        <taxon>Poaceae</taxon>
        <taxon>PACMAD clade</taxon>
        <taxon>Panicoideae</taxon>
        <taxon>Andropogonodae</taxon>
        <taxon>Andropogoneae</taxon>
        <taxon>Tripsacinae</taxon>
        <taxon>Zea</taxon>
    </lineage>
</organism>
<dbReference type="EMBL" id="BT065368">
    <property type="protein sequence ID" value="ACN31244.1"/>
    <property type="molecule type" value="mRNA"/>
</dbReference>
<name>C0PAP9_MAIZE</name>
<proteinExistence type="evidence at transcript level"/>
<protein>
    <submittedName>
        <fullName evidence="2">Uncharacterized protein</fullName>
    </submittedName>
</protein>
<accession>C0PAP9</accession>
<evidence type="ECO:0000256" key="1">
    <source>
        <dbReference type="SAM" id="MobiDB-lite"/>
    </source>
</evidence>
<feature type="region of interest" description="Disordered" evidence="1">
    <location>
        <begin position="115"/>
        <end position="147"/>
    </location>
</feature>
<reference evidence="2" key="2">
    <citation type="submission" date="2012-06" db="EMBL/GenBank/DDBJ databases">
        <authorList>
            <person name="Yu Y."/>
            <person name="Currie J."/>
            <person name="Lomeli R."/>
            <person name="Angelova A."/>
            <person name="Collura K."/>
            <person name="Wissotski M."/>
            <person name="Campos D."/>
            <person name="Kudrna D."/>
            <person name="Golser W."/>
            <person name="Ashely E."/>
            <person name="Descour A."/>
            <person name="Fernandes J."/>
            <person name="Soderlund C."/>
            <person name="Walbot V."/>
        </authorList>
    </citation>
    <scope>NUCLEOTIDE SEQUENCE</scope>
    <source>
        <strain evidence="2">B73</strain>
    </source>
</reference>
<reference evidence="2" key="1">
    <citation type="journal article" date="2009" name="PLoS Genet.">
        <title>Sequencing, mapping, and analysis of 27,455 maize full-length cDNAs.</title>
        <authorList>
            <person name="Soderlund C."/>
            <person name="Descour A."/>
            <person name="Kudrna D."/>
            <person name="Bomhoff M."/>
            <person name="Boyd L."/>
            <person name="Currie J."/>
            <person name="Angelova A."/>
            <person name="Collura K."/>
            <person name="Wissotski M."/>
            <person name="Ashley E."/>
            <person name="Morrow D."/>
            <person name="Fernandes J."/>
            <person name="Walbot V."/>
            <person name="Yu Y."/>
        </authorList>
    </citation>
    <scope>NUCLEOTIDE SEQUENCE</scope>
    <source>
        <strain evidence="2">B73</strain>
    </source>
</reference>